<evidence type="ECO:0000259" key="1">
    <source>
        <dbReference type="Pfam" id="PF16206"/>
    </source>
</evidence>
<sequence>LGQLCVDARPAVRKSACQTLFCTISSHGAVLNVDLHWKDLIWTVLFPLLEQVRHFTNTASRERDKMANHPNFLMHHSRDTAEKQWAETSVLTLSGVSRVFNSKCSMLIKLSDEEFHKMWTFLLNIIENLALNKNSEISISALRSFHELLGSHNYFSSASSFGQSSASSAQSVAAAAAAASLVLPNGASEKSDSSTNIAAKSLDISQWLFAWKTWLNMGNSLTSSISNSDYWPPPGQTFLTCYIDLMFVMVDKLAPVSKFCTKDFENFSQILDKMLNVPVLSSDYSTFILMQTDSNLTPLQNSALNTLKNFIKLFKTNDQNFQNVFLPLIFQRLLSFVLFACYKNNNNERSTKPNEIVNVNYVPFGERALIMLTTLYEETANNDCVIENCILKSIIQTLYVPLSLKYSCPNSSTWKLSIECLFKILKKALPITFKRSKSFETMWLDLANTFEDFLFSKNVSSNDLPLETIQKDELIDCQVIDLIGNEILTHAGQIPQQFVQRILSILNRGSLYSNTLENFLDLDSGRKNREEFSKSCFETLLRFSFTNTNESTQDGNLTKMALLSMLSRCKEIVEKYSHDERLNANIPLSKARTNEMIGALKALSTLISALNKTQKNSIQPVIWDQLKEMYPSLVESTRSPSNQICAALREVLHKYITFFKFP</sequence>
<evidence type="ECO:0000313" key="3">
    <source>
        <dbReference type="Proteomes" id="UP000276133"/>
    </source>
</evidence>
<dbReference type="InterPro" id="IPR016024">
    <property type="entry name" value="ARM-type_fold"/>
</dbReference>
<comment type="caution">
    <text evidence="2">The sequence shown here is derived from an EMBL/GenBank/DDBJ whole genome shotgun (WGS) entry which is preliminary data.</text>
</comment>
<dbReference type="AlphaFoldDB" id="A0A3M7PV54"/>
<evidence type="ECO:0000313" key="2">
    <source>
        <dbReference type="EMBL" id="RNA03036.1"/>
    </source>
</evidence>
<protein>
    <submittedName>
        <fullName evidence="2">MON2-like protein</fullName>
    </submittedName>
</protein>
<accession>A0A3M7PV54</accession>
<keyword evidence="3" id="KW-1185">Reference proteome</keyword>
<feature type="domain" description="Mon2 C-terminal" evidence="1">
    <location>
        <begin position="1"/>
        <end position="661"/>
    </location>
</feature>
<dbReference type="OrthoDB" id="294853at2759"/>
<dbReference type="SUPFAM" id="SSF48371">
    <property type="entry name" value="ARM repeat"/>
    <property type="match status" value="1"/>
</dbReference>
<dbReference type="STRING" id="10195.A0A3M7PV54"/>
<feature type="non-terminal residue" evidence="2">
    <location>
        <position position="1"/>
    </location>
</feature>
<proteinExistence type="predicted"/>
<name>A0A3M7PV54_BRAPC</name>
<dbReference type="EMBL" id="REGN01008667">
    <property type="protein sequence ID" value="RNA03036.1"/>
    <property type="molecule type" value="Genomic_DNA"/>
</dbReference>
<gene>
    <name evidence="2" type="ORF">BpHYR1_046124</name>
</gene>
<reference evidence="2 3" key="1">
    <citation type="journal article" date="2018" name="Sci. Rep.">
        <title>Genomic signatures of local adaptation to the degree of environmental predictability in rotifers.</title>
        <authorList>
            <person name="Franch-Gras L."/>
            <person name="Hahn C."/>
            <person name="Garcia-Roger E.M."/>
            <person name="Carmona M.J."/>
            <person name="Serra M."/>
            <person name="Gomez A."/>
        </authorList>
    </citation>
    <scope>NUCLEOTIDE SEQUENCE [LARGE SCALE GENOMIC DNA]</scope>
    <source>
        <strain evidence="2">HYR1</strain>
    </source>
</reference>
<dbReference type="Proteomes" id="UP000276133">
    <property type="component" value="Unassembled WGS sequence"/>
</dbReference>
<organism evidence="2 3">
    <name type="scientific">Brachionus plicatilis</name>
    <name type="common">Marine rotifer</name>
    <name type="synonym">Brachionus muelleri</name>
    <dbReference type="NCBI Taxonomy" id="10195"/>
    <lineage>
        <taxon>Eukaryota</taxon>
        <taxon>Metazoa</taxon>
        <taxon>Spiralia</taxon>
        <taxon>Gnathifera</taxon>
        <taxon>Rotifera</taxon>
        <taxon>Eurotatoria</taxon>
        <taxon>Monogononta</taxon>
        <taxon>Pseudotrocha</taxon>
        <taxon>Ploima</taxon>
        <taxon>Brachionidae</taxon>
        <taxon>Brachionus</taxon>
    </lineage>
</organism>
<dbReference type="Pfam" id="PF16206">
    <property type="entry name" value="Mon2_C"/>
    <property type="match status" value="1"/>
</dbReference>
<dbReference type="InterPro" id="IPR032817">
    <property type="entry name" value="Mon2_C"/>
</dbReference>